<dbReference type="GO" id="GO:0009279">
    <property type="term" value="C:cell outer membrane"/>
    <property type="evidence" value="ECO:0007669"/>
    <property type="project" value="UniProtKB-SubCell"/>
</dbReference>
<name>W9UXH8_9GAMM</name>
<dbReference type="Gene3D" id="2.40.170.20">
    <property type="entry name" value="TonB-dependent receptor, beta-barrel domain"/>
    <property type="match status" value="1"/>
</dbReference>
<evidence type="ECO:0000259" key="12">
    <source>
        <dbReference type="Pfam" id="PF07715"/>
    </source>
</evidence>
<dbReference type="PROSITE" id="PS51257">
    <property type="entry name" value="PROKAR_LIPOPROTEIN"/>
    <property type="match status" value="1"/>
</dbReference>
<dbReference type="GO" id="GO:0015344">
    <property type="term" value="F:siderophore uptake transmembrane transporter activity"/>
    <property type="evidence" value="ECO:0007669"/>
    <property type="project" value="TreeGrafter"/>
</dbReference>
<dbReference type="PROSITE" id="PS52016">
    <property type="entry name" value="TONB_DEPENDENT_REC_3"/>
    <property type="match status" value="1"/>
</dbReference>
<evidence type="ECO:0000313" key="13">
    <source>
        <dbReference type="EMBL" id="EXJ09411.1"/>
    </source>
</evidence>
<dbReference type="InterPro" id="IPR037066">
    <property type="entry name" value="Plug_dom_sf"/>
</dbReference>
<dbReference type="PANTHER" id="PTHR30069:SF27">
    <property type="entry name" value="BLL4766 PROTEIN"/>
    <property type="match status" value="1"/>
</dbReference>
<evidence type="ECO:0000256" key="1">
    <source>
        <dbReference type="ARBA" id="ARBA00004571"/>
    </source>
</evidence>
<keyword evidence="6 8" id="KW-0472">Membrane</keyword>
<comment type="similarity">
    <text evidence="8 9">Belongs to the TonB-dependent receptor family.</text>
</comment>
<evidence type="ECO:0000256" key="5">
    <source>
        <dbReference type="ARBA" id="ARBA00023077"/>
    </source>
</evidence>
<reference evidence="14" key="1">
    <citation type="submission" date="2012-11" db="EMBL/GenBank/DDBJ databases">
        <authorList>
            <person name="Singh A."/>
            <person name="Pinnaka A.K."/>
            <person name="Vaidya B."/>
        </authorList>
    </citation>
    <scope>NUCLEOTIDE SEQUENCE [LARGE SCALE GENOMIC DNA]</scope>
    <source>
        <strain evidence="14">AK23</strain>
    </source>
</reference>
<keyword evidence="5 9" id="KW-0798">TonB box</keyword>
<comment type="caution">
    <text evidence="13">The sequence shown here is derived from an EMBL/GenBank/DDBJ whole genome shotgun (WGS) entry which is preliminary data.</text>
</comment>
<evidence type="ECO:0000256" key="7">
    <source>
        <dbReference type="ARBA" id="ARBA00023237"/>
    </source>
</evidence>
<keyword evidence="4 8" id="KW-0812">Transmembrane</keyword>
<evidence type="ECO:0000256" key="10">
    <source>
        <dbReference type="SAM" id="SignalP"/>
    </source>
</evidence>
<evidence type="ECO:0000256" key="4">
    <source>
        <dbReference type="ARBA" id="ARBA00022692"/>
    </source>
</evidence>
<evidence type="ECO:0000256" key="3">
    <source>
        <dbReference type="ARBA" id="ARBA00022452"/>
    </source>
</evidence>
<evidence type="ECO:0000256" key="2">
    <source>
        <dbReference type="ARBA" id="ARBA00022448"/>
    </source>
</evidence>
<keyword evidence="3 8" id="KW-1134">Transmembrane beta strand</keyword>
<evidence type="ECO:0000256" key="8">
    <source>
        <dbReference type="PROSITE-ProRule" id="PRU01360"/>
    </source>
</evidence>
<feature type="signal peptide" evidence="10">
    <location>
        <begin position="1"/>
        <end position="28"/>
    </location>
</feature>
<dbReference type="OrthoDB" id="9758929at2"/>
<keyword evidence="10" id="KW-0732">Signal</keyword>
<dbReference type="InterPro" id="IPR036942">
    <property type="entry name" value="Beta-barrel_TonB_sf"/>
</dbReference>
<feature type="domain" description="TonB-dependent receptor-like beta-barrel" evidence="11">
    <location>
        <begin position="271"/>
        <end position="663"/>
    </location>
</feature>
<evidence type="ECO:0000259" key="11">
    <source>
        <dbReference type="Pfam" id="PF00593"/>
    </source>
</evidence>
<protein>
    <submittedName>
        <fullName evidence="13">Colicin I receptor</fullName>
    </submittedName>
</protein>
<dbReference type="Pfam" id="PF00593">
    <property type="entry name" value="TonB_dep_Rec_b-barrel"/>
    <property type="match status" value="1"/>
</dbReference>
<evidence type="ECO:0000256" key="9">
    <source>
        <dbReference type="RuleBase" id="RU003357"/>
    </source>
</evidence>
<comment type="subcellular location">
    <subcellularLocation>
        <location evidence="1 8">Cell outer membrane</location>
        <topology evidence="1 8">Multi-pass membrane protein</topology>
    </subcellularLocation>
</comment>
<keyword evidence="2 8" id="KW-0813">Transport</keyword>
<feature type="chain" id="PRO_5004930044" evidence="10">
    <location>
        <begin position="29"/>
        <end position="704"/>
    </location>
</feature>
<dbReference type="SUPFAM" id="SSF56935">
    <property type="entry name" value="Porins"/>
    <property type="match status" value="1"/>
</dbReference>
<accession>W9UXH8</accession>
<dbReference type="Proteomes" id="UP000019464">
    <property type="component" value="Unassembled WGS sequence"/>
</dbReference>
<proteinExistence type="inferred from homology"/>
<dbReference type="GO" id="GO:0044718">
    <property type="term" value="P:siderophore transmembrane transport"/>
    <property type="evidence" value="ECO:0007669"/>
    <property type="project" value="TreeGrafter"/>
</dbReference>
<dbReference type="EMBL" id="AONB01000025">
    <property type="protein sequence ID" value="EXJ09411.1"/>
    <property type="molecule type" value="Genomic_DNA"/>
</dbReference>
<dbReference type="STRING" id="1229521.D791_03694"/>
<keyword evidence="13" id="KW-0675">Receptor</keyword>
<dbReference type="InterPro" id="IPR012910">
    <property type="entry name" value="Plug_dom"/>
</dbReference>
<dbReference type="AlphaFoldDB" id="W9UXH8"/>
<organism evidence="13 14">
    <name type="scientific">Nitrincola nitratireducens</name>
    <dbReference type="NCBI Taxonomy" id="1229521"/>
    <lineage>
        <taxon>Bacteria</taxon>
        <taxon>Pseudomonadati</taxon>
        <taxon>Pseudomonadota</taxon>
        <taxon>Gammaproteobacteria</taxon>
        <taxon>Oceanospirillales</taxon>
        <taxon>Oceanospirillaceae</taxon>
        <taxon>Nitrincola</taxon>
    </lineage>
</organism>
<dbReference type="RefSeq" id="WP_036514091.1">
    <property type="nucleotide sequence ID" value="NZ_AONB01000025.1"/>
</dbReference>
<dbReference type="InterPro" id="IPR000531">
    <property type="entry name" value="Beta-barrel_TonB"/>
</dbReference>
<dbReference type="PANTHER" id="PTHR30069">
    <property type="entry name" value="TONB-DEPENDENT OUTER MEMBRANE RECEPTOR"/>
    <property type="match status" value="1"/>
</dbReference>
<dbReference type="InterPro" id="IPR039426">
    <property type="entry name" value="TonB-dep_rcpt-like"/>
</dbReference>
<reference evidence="13 14" key="2">
    <citation type="journal article" date="2015" name="Syst. Appl. Microbiol.">
        <title>Nitrincola nitratireducens sp. nov. isolated from a haloalkaline crater lake.</title>
        <authorList>
            <person name="Singh A."/>
            <person name="Vaidya B."/>
            <person name="Tanuku N.R."/>
            <person name="Pinnaka A.K."/>
        </authorList>
    </citation>
    <scope>NUCLEOTIDE SEQUENCE [LARGE SCALE GENOMIC DNA]</scope>
    <source>
        <strain evidence="13 14">AK23</strain>
    </source>
</reference>
<dbReference type="Pfam" id="PF07715">
    <property type="entry name" value="Plug"/>
    <property type="match status" value="1"/>
</dbReference>
<evidence type="ECO:0000313" key="14">
    <source>
        <dbReference type="Proteomes" id="UP000019464"/>
    </source>
</evidence>
<evidence type="ECO:0000256" key="6">
    <source>
        <dbReference type="ARBA" id="ARBA00023136"/>
    </source>
</evidence>
<dbReference type="Gene3D" id="2.170.130.10">
    <property type="entry name" value="TonB-dependent receptor, plug domain"/>
    <property type="match status" value="1"/>
</dbReference>
<keyword evidence="7 8" id="KW-0998">Cell outer membrane</keyword>
<sequence length="704" mass="79865">MPNRPFSIRSFILLILLTACSCVSISYAQTDLIFPTENDFFTDIPVVTSATRLSQNLTEAPASITVIDKATITASGAITVPDLFRLVPGFQTFHVNTNKFGVTYHGFTNDFPNRLEVMIDGRSVYMPLISAPDWSSLGLHISDIERIEVIRGSNTATHGSNAFMGAINIITRHPAAEPRLHLSSTLGSLDTQMAHVRFTEANASGHYRVSLSHESNSGSKRFQDGGQRSYMSFAGSFSPTLQDQVDVWLGYDTGHITIGSLKAPSYRLYSIYTARRDYDADYQHLRWRRDLSDKTQINLTAYRSHVRLEEENKSLDDLLPSFFKEPSDYTEWRSNPDAIRQSASYRKMQSLLDTNPGFRGLGEDGSTTQHDLQLAINHQEGKLQNTAGMGLRYDQGKSGILFQDGNVSSTRIRIFDHLQYSIKPNLILNMGALFEKQEGGSAAHSYRIGGNYRLTDNSTLRLGYSESERLPSLVERHHNFTLYNPDGSAYDTSVIASSNLKPEQINSSEIGFIHKFSHLPGYIDLRLFHEKVTQGIASYNLAVQEEHPSQRARQNRNIGEWRNQGIETQLKLQLNDDIWFLANYAYIDTDAVQWTNDGIGGGFFNRSMLSPKHTASLLINWSPAPDWQLSASHYFMGNVHWLEGDDKNAYNRTDVRLSKQWRIGAKQELETVVIVQNAFNKTYQEFYDYHDFERRTYLQLRLTY</sequence>
<feature type="domain" description="TonB-dependent receptor plug" evidence="12">
    <location>
        <begin position="58"/>
        <end position="166"/>
    </location>
</feature>
<keyword evidence="14" id="KW-1185">Reference proteome</keyword>
<gene>
    <name evidence="13" type="primary">cirA_3</name>
    <name evidence="13" type="ORF">D791_03694</name>
</gene>